<protein>
    <submittedName>
        <fullName evidence="3">Uncharacterized protein</fullName>
    </submittedName>
</protein>
<sequence length="467" mass="52720">MNHLLAKRVLSMEAYCAELAEQRIMTRDERIAKYGSSTMPIPVPLAPGESERRYEERFVDWLENRGVRLASLCRDAQRERSYRISFATNSAAQVESHYRPVIKSDSVETKRKRIDAPEPKQSPNECDQRPAPAKKEQPPTPQPESKPTPTPTCCSVRLPAGPSSFGVFTAARMACGCPQCLAQCLSRIRTEVDSVKKPPHPSTTSSTSTSNDPSTQHGLLTPKQPVPTQTIEVGIKQDPEATGPELKRIRRLTPLEVKQLPSAPSSRATSALARSDPIEKQLMDEYNELNDRVLMNERALERAKERLEKITIDQIYDATAQQDEVEHLRELIRDEMDSRNAAVAVVIVYLWRKDVVALQEMLQAKGTSNIAQVAGDCHHKCAQTATQLTVSREAYGELSQQLKSRLAQEFALSTDTDREKIRELGEQMTRLEREVDELVNKRRQTFMLLIQFDEHIRQLLRALLADS</sequence>
<evidence type="ECO:0000256" key="1">
    <source>
        <dbReference type="SAM" id="Coils"/>
    </source>
</evidence>
<feature type="region of interest" description="Disordered" evidence="2">
    <location>
        <begin position="192"/>
        <end position="224"/>
    </location>
</feature>
<dbReference type="Proteomes" id="UP000794436">
    <property type="component" value="Unassembled WGS sequence"/>
</dbReference>
<dbReference type="OrthoDB" id="99816at2759"/>
<proteinExistence type="predicted"/>
<evidence type="ECO:0000256" key="2">
    <source>
        <dbReference type="SAM" id="MobiDB-lite"/>
    </source>
</evidence>
<gene>
    <name evidence="3" type="ORF">Poli38472_005912</name>
</gene>
<evidence type="ECO:0000313" key="3">
    <source>
        <dbReference type="EMBL" id="TMW68444.1"/>
    </source>
</evidence>
<accession>A0A8K1FPK0</accession>
<feature type="coiled-coil region" evidence="1">
    <location>
        <begin position="414"/>
        <end position="441"/>
    </location>
</feature>
<dbReference type="EMBL" id="SPLM01000002">
    <property type="protein sequence ID" value="TMW68444.1"/>
    <property type="molecule type" value="Genomic_DNA"/>
</dbReference>
<reference evidence="3" key="1">
    <citation type="submission" date="2019-03" db="EMBL/GenBank/DDBJ databases">
        <title>Long read genome sequence of the mycoparasitic Pythium oligandrum ATCC 38472 isolated from sugarbeet rhizosphere.</title>
        <authorList>
            <person name="Gaulin E."/>
        </authorList>
    </citation>
    <scope>NUCLEOTIDE SEQUENCE</scope>
    <source>
        <strain evidence="3">ATCC 38472_TT</strain>
    </source>
</reference>
<keyword evidence="4" id="KW-1185">Reference proteome</keyword>
<name>A0A8K1FPK0_PYTOL</name>
<evidence type="ECO:0000313" key="4">
    <source>
        <dbReference type="Proteomes" id="UP000794436"/>
    </source>
</evidence>
<comment type="caution">
    <text evidence="3">The sequence shown here is derived from an EMBL/GenBank/DDBJ whole genome shotgun (WGS) entry which is preliminary data.</text>
</comment>
<feature type="compositionally biased region" description="Pro residues" evidence="2">
    <location>
        <begin position="138"/>
        <end position="150"/>
    </location>
</feature>
<feature type="compositionally biased region" description="Basic and acidic residues" evidence="2">
    <location>
        <begin position="105"/>
        <end position="118"/>
    </location>
</feature>
<feature type="region of interest" description="Disordered" evidence="2">
    <location>
        <begin position="102"/>
        <end position="151"/>
    </location>
</feature>
<dbReference type="AlphaFoldDB" id="A0A8K1FPK0"/>
<organism evidence="3 4">
    <name type="scientific">Pythium oligandrum</name>
    <name type="common">Mycoparasitic fungus</name>
    <dbReference type="NCBI Taxonomy" id="41045"/>
    <lineage>
        <taxon>Eukaryota</taxon>
        <taxon>Sar</taxon>
        <taxon>Stramenopiles</taxon>
        <taxon>Oomycota</taxon>
        <taxon>Peronosporomycetes</taxon>
        <taxon>Pythiales</taxon>
        <taxon>Pythiaceae</taxon>
        <taxon>Pythium</taxon>
    </lineage>
</organism>
<feature type="compositionally biased region" description="Low complexity" evidence="2">
    <location>
        <begin position="202"/>
        <end position="215"/>
    </location>
</feature>
<keyword evidence="1" id="KW-0175">Coiled coil</keyword>